<dbReference type="Proteomes" id="UP000076532">
    <property type="component" value="Unassembled WGS sequence"/>
</dbReference>
<feature type="transmembrane region" description="Helical" evidence="1">
    <location>
        <begin position="20"/>
        <end position="45"/>
    </location>
</feature>
<reference evidence="2 3" key="1">
    <citation type="journal article" date="2016" name="Mol. Biol. Evol.">
        <title>Comparative Genomics of Early-Diverging Mushroom-Forming Fungi Provides Insights into the Origins of Lignocellulose Decay Capabilities.</title>
        <authorList>
            <person name="Nagy L.G."/>
            <person name="Riley R."/>
            <person name="Tritt A."/>
            <person name="Adam C."/>
            <person name="Daum C."/>
            <person name="Floudas D."/>
            <person name="Sun H."/>
            <person name="Yadav J.S."/>
            <person name="Pangilinan J."/>
            <person name="Larsson K.H."/>
            <person name="Matsuura K."/>
            <person name="Barry K."/>
            <person name="Labutti K."/>
            <person name="Kuo R."/>
            <person name="Ohm R.A."/>
            <person name="Bhattacharya S.S."/>
            <person name="Shirouzu T."/>
            <person name="Yoshinaga Y."/>
            <person name="Martin F.M."/>
            <person name="Grigoriev I.V."/>
            <person name="Hibbett D.S."/>
        </authorList>
    </citation>
    <scope>NUCLEOTIDE SEQUENCE [LARGE SCALE GENOMIC DNA]</scope>
    <source>
        <strain evidence="2 3">CBS 109695</strain>
    </source>
</reference>
<gene>
    <name evidence="2" type="ORF">FIBSPDRAFT_924352</name>
</gene>
<proteinExistence type="predicted"/>
<keyword evidence="1" id="KW-0812">Transmembrane</keyword>
<name>A0A166WRB8_9AGAM</name>
<protein>
    <submittedName>
        <fullName evidence="2">Uncharacterized protein</fullName>
    </submittedName>
</protein>
<dbReference type="OrthoDB" id="3225366at2759"/>
<feature type="transmembrane region" description="Helical" evidence="1">
    <location>
        <begin position="129"/>
        <end position="153"/>
    </location>
</feature>
<keyword evidence="1" id="KW-0472">Membrane</keyword>
<evidence type="ECO:0000256" key="1">
    <source>
        <dbReference type="SAM" id="Phobius"/>
    </source>
</evidence>
<keyword evidence="3" id="KW-1185">Reference proteome</keyword>
<sequence length="195" mass="21209">MSGNIVLTYKLPPVIKSLQLGWLASFQTSASVNGLFAVVSALLLIGVKLSTYPEDTNPKAKTFLTLLSYSSLVFSISATVTSLILADRLGEIPIRASTKSELAQDGSVQATPTYLLKRYGAGSAWTFGVWHWIFSMLAGIWCIFIEMLVFIFLQESTTVKITMTCLLAFSTSPFLLFLLLPNGTGHKNLASETEG</sequence>
<feature type="transmembrane region" description="Helical" evidence="1">
    <location>
        <begin position="160"/>
        <end position="180"/>
    </location>
</feature>
<accession>A0A166WRB8</accession>
<dbReference type="EMBL" id="KV417481">
    <property type="protein sequence ID" value="KZP34024.1"/>
    <property type="molecule type" value="Genomic_DNA"/>
</dbReference>
<feature type="transmembrane region" description="Helical" evidence="1">
    <location>
        <begin position="66"/>
        <end position="86"/>
    </location>
</feature>
<evidence type="ECO:0000313" key="3">
    <source>
        <dbReference type="Proteomes" id="UP000076532"/>
    </source>
</evidence>
<keyword evidence="1" id="KW-1133">Transmembrane helix</keyword>
<organism evidence="2 3">
    <name type="scientific">Athelia psychrophila</name>
    <dbReference type="NCBI Taxonomy" id="1759441"/>
    <lineage>
        <taxon>Eukaryota</taxon>
        <taxon>Fungi</taxon>
        <taxon>Dikarya</taxon>
        <taxon>Basidiomycota</taxon>
        <taxon>Agaricomycotina</taxon>
        <taxon>Agaricomycetes</taxon>
        <taxon>Agaricomycetidae</taxon>
        <taxon>Atheliales</taxon>
        <taxon>Atheliaceae</taxon>
        <taxon>Athelia</taxon>
    </lineage>
</organism>
<dbReference type="AlphaFoldDB" id="A0A166WRB8"/>
<evidence type="ECO:0000313" key="2">
    <source>
        <dbReference type="EMBL" id="KZP34024.1"/>
    </source>
</evidence>